<keyword evidence="3" id="KW-1185">Reference proteome</keyword>
<sequence>LLSPILLQHFVSPHFATPSPSHCYLRTFIVIVIVIAKAGAVAAAAAVVSGVSAFPLPSLF</sequence>
<evidence type="ECO:0000313" key="2">
    <source>
        <dbReference type="EMBL" id="CAD7005876.1"/>
    </source>
</evidence>
<comment type="caution">
    <text evidence="2">The sequence shown here is derived from an EMBL/GenBank/DDBJ whole genome shotgun (WGS) entry which is preliminary data.</text>
</comment>
<organism evidence="2 3">
    <name type="scientific">Ceratitis capitata</name>
    <name type="common">Mediterranean fruit fly</name>
    <name type="synonym">Tephritis capitata</name>
    <dbReference type="NCBI Taxonomy" id="7213"/>
    <lineage>
        <taxon>Eukaryota</taxon>
        <taxon>Metazoa</taxon>
        <taxon>Ecdysozoa</taxon>
        <taxon>Arthropoda</taxon>
        <taxon>Hexapoda</taxon>
        <taxon>Insecta</taxon>
        <taxon>Pterygota</taxon>
        <taxon>Neoptera</taxon>
        <taxon>Endopterygota</taxon>
        <taxon>Diptera</taxon>
        <taxon>Brachycera</taxon>
        <taxon>Muscomorpha</taxon>
        <taxon>Tephritoidea</taxon>
        <taxon>Tephritidae</taxon>
        <taxon>Ceratitis</taxon>
        <taxon>Ceratitis</taxon>
    </lineage>
</organism>
<gene>
    <name evidence="2" type="ORF">CCAP1982_LOCUS14218</name>
</gene>
<evidence type="ECO:0000256" key="1">
    <source>
        <dbReference type="SAM" id="Phobius"/>
    </source>
</evidence>
<proteinExistence type="predicted"/>
<keyword evidence="1" id="KW-0812">Transmembrane</keyword>
<keyword evidence="1" id="KW-0472">Membrane</keyword>
<feature type="transmembrane region" description="Helical" evidence="1">
    <location>
        <begin position="28"/>
        <end position="54"/>
    </location>
</feature>
<dbReference type="AlphaFoldDB" id="A0A811V7T8"/>
<accession>A0A811V7T8</accession>
<reference evidence="2" key="1">
    <citation type="submission" date="2020-11" db="EMBL/GenBank/DDBJ databases">
        <authorList>
            <person name="Whitehead M."/>
        </authorList>
    </citation>
    <scope>NUCLEOTIDE SEQUENCE</scope>
    <source>
        <strain evidence="2">EGII</strain>
    </source>
</reference>
<keyword evidence="1" id="KW-1133">Transmembrane helix</keyword>
<dbReference type="Proteomes" id="UP000606786">
    <property type="component" value="Unassembled WGS sequence"/>
</dbReference>
<feature type="non-terminal residue" evidence="2">
    <location>
        <position position="1"/>
    </location>
</feature>
<evidence type="ECO:0000313" key="3">
    <source>
        <dbReference type="Proteomes" id="UP000606786"/>
    </source>
</evidence>
<protein>
    <submittedName>
        <fullName evidence="2">(Mediterranean fruit fly) hypothetical protein</fullName>
    </submittedName>
</protein>
<dbReference type="EMBL" id="CAJHJT010000034">
    <property type="protein sequence ID" value="CAD7005876.1"/>
    <property type="molecule type" value="Genomic_DNA"/>
</dbReference>
<name>A0A811V7T8_CERCA</name>